<sequence length="154" mass="17173">MRVVRTAPNARIGLDTVFCFDLDGPRLSARYGSGAVAQGWLVGVLDPATSKTRFHYLQVSVDGSVEAGESIAELARSEDGRWQLTEHFTWSSGEGSGTNHLQEASADCPRPRACSRMPTRGVQSRYPRHRWRWESVEPAEFRRLGSIWGAAVRR</sequence>
<evidence type="ECO:0000313" key="3">
    <source>
        <dbReference type="Proteomes" id="UP001499967"/>
    </source>
</evidence>
<keyword evidence="3" id="KW-1185">Reference proteome</keyword>
<evidence type="ECO:0000256" key="1">
    <source>
        <dbReference type="SAM" id="MobiDB-lite"/>
    </source>
</evidence>
<reference evidence="3" key="1">
    <citation type="journal article" date="2019" name="Int. J. Syst. Evol. Microbiol.">
        <title>The Global Catalogue of Microorganisms (GCM) 10K type strain sequencing project: providing services to taxonomists for standard genome sequencing and annotation.</title>
        <authorList>
            <consortium name="The Broad Institute Genomics Platform"/>
            <consortium name="The Broad Institute Genome Sequencing Center for Infectious Disease"/>
            <person name="Wu L."/>
            <person name="Ma J."/>
        </authorList>
    </citation>
    <scope>NUCLEOTIDE SEQUENCE [LARGE SCALE GENOMIC DNA]</scope>
    <source>
        <strain evidence="3">JCM 11117</strain>
    </source>
</reference>
<gene>
    <name evidence="2" type="ORF">GCM10009559_60820</name>
</gene>
<organism evidence="2 3">
    <name type="scientific">Pseudonocardia zijingensis</name>
    <dbReference type="NCBI Taxonomy" id="153376"/>
    <lineage>
        <taxon>Bacteria</taxon>
        <taxon>Bacillati</taxon>
        <taxon>Actinomycetota</taxon>
        <taxon>Actinomycetes</taxon>
        <taxon>Pseudonocardiales</taxon>
        <taxon>Pseudonocardiaceae</taxon>
        <taxon>Pseudonocardia</taxon>
    </lineage>
</organism>
<dbReference type="EMBL" id="BAAAHP010000194">
    <property type="protein sequence ID" value="GAA0898420.1"/>
    <property type="molecule type" value="Genomic_DNA"/>
</dbReference>
<name>A0ABN1N9B1_9PSEU</name>
<evidence type="ECO:0000313" key="2">
    <source>
        <dbReference type="EMBL" id="GAA0898420.1"/>
    </source>
</evidence>
<dbReference type="Proteomes" id="UP001499967">
    <property type="component" value="Unassembled WGS sequence"/>
</dbReference>
<proteinExistence type="predicted"/>
<accession>A0ABN1N9B1</accession>
<feature type="compositionally biased region" description="Polar residues" evidence="1">
    <location>
        <begin position="92"/>
        <end position="102"/>
    </location>
</feature>
<comment type="caution">
    <text evidence="2">The sequence shown here is derived from an EMBL/GenBank/DDBJ whole genome shotgun (WGS) entry which is preliminary data.</text>
</comment>
<dbReference type="Pfam" id="PF26421">
    <property type="entry name" value="Avidin_like"/>
    <property type="match status" value="1"/>
</dbReference>
<feature type="region of interest" description="Disordered" evidence="1">
    <location>
        <begin position="92"/>
        <end position="119"/>
    </location>
</feature>
<protein>
    <submittedName>
        <fullName evidence="2">Uncharacterized protein</fullName>
    </submittedName>
</protein>
<dbReference type="InterPro" id="IPR058595">
    <property type="entry name" value="Avidin-like"/>
</dbReference>